<gene>
    <name evidence="2" type="ORF">L484_020843</name>
</gene>
<evidence type="ECO:0000313" key="3">
    <source>
        <dbReference type="Proteomes" id="UP000030645"/>
    </source>
</evidence>
<name>W9QRL4_9ROSA</name>
<protein>
    <submittedName>
        <fullName evidence="2">Uncharacterized protein</fullName>
    </submittedName>
</protein>
<feature type="region of interest" description="Disordered" evidence="1">
    <location>
        <begin position="129"/>
        <end position="154"/>
    </location>
</feature>
<evidence type="ECO:0000256" key="1">
    <source>
        <dbReference type="SAM" id="MobiDB-lite"/>
    </source>
</evidence>
<dbReference type="Proteomes" id="UP000030645">
    <property type="component" value="Unassembled WGS sequence"/>
</dbReference>
<dbReference type="AlphaFoldDB" id="W9QRL4"/>
<feature type="compositionally biased region" description="Polar residues" evidence="1">
    <location>
        <begin position="136"/>
        <end position="154"/>
    </location>
</feature>
<accession>W9QRL4</accession>
<reference evidence="3" key="1">
    <citation type="submission" date="2013-01" db="EMBL/GenBank/DDBJ databases">
        <title>Draft Genome Sequence of a Mulberry Tree, Morus notabilis C.K. Schneid.</title>
        <authorList>
            <person name="He N."/>
            <person name="Zhao S."/>
        </authorList>
    </citation>
    <scope>NUCLEOTIDE SEQUENCE</scope>
</reference>
<sequence>MQSTKKLLKLAKILEEFNTKAIPGSKLRLNPYNIASYQKASYGSGSATNLPSLAVAAHDLINCIAPSLSHRQWQSLKPMLKPPPMSKGMSRSWKGSSSGNLKIKGIRAGFGTVRSPKSAKAISECASTMRAPCSDPKNTSRFPFLVSQSLPKKG</sequence>
<evidence type="ECO:0000313" key="2">
    <source>
        <dbReference type="EMBL" id="EXB37054.1"/>
    </source>
</evidence>
<feature type="region of interest" description="Disordered" evidence="1">
    <location>
        <begin position="77"/>
        <end position="100"/>
    </location>
</feature>
<dbReference type="EMBL" id="KE343603">
    <property type="protein sequence ID" value="EXB37054.1"/>
    <property type="molecule type" value="Genomic_DNA"/>
</dbReference>
<keyword evidence="3" id="KW-1185">Reference proteome</keyword>
<proteinExistence type="predicted"/>
<organism evidence="2 3">
    <name type="scientific">Morus notabilis</name>
    <dbReference type="NCBI Taxonomy" id="981085"/>
    <lineage>
        <taxon>Eukaryota</taxon>
        <taxon>Viridiplantae</taxon>
        <taxon>Streptophyta</taxon>
        <taxon>Embryophyta</taxon>
        <taxon>Tracheophyta</taxon>
        <taxon>Spermatophyta</taxon>
        <taxon>Magnoliopsida</taxon>
        <taxon>eudicotyledons</taxon>
        <taxon>Gunneridae</taxon>
        <taxon>Pentapetalae</taxon>
        <taxon>rosids</taxon>
        <taxon>fabids</taxon>
        <taxon>Rosales</taxon>
        <taxon>Moraceae</taxon>
        <taxon>Moreae</taxon>
        <taxon>Morus</taxon>
    </lineage>
</organism>